<dbReference type="InterPro" id="IPR051681">
    <property type="entry name" value="Ser/Thr_Kinases-Pseudokinases"/>
</dbReference>
<dbReference type="Proteomes" id="UP000027195">
    <property type="component" value="Unassembled WGS sequence"/>
</dbReference>
<evidence type="ECO:0000259" key="2">
    <source>
        <dbReference type="PROSITE" id="PS50011"/>
    </source>
</evidence>
<dbReference type="Gene3D" id="1.10.510.10">
    <property type="entry name" value="Transferase(Phosphotransferase) domain 1"/>
    <property type="match status" value="1"/>
</dbReference>
<dbReference type="InterPro" id="IPR011009">
    <property type="entry name" value="Kinase-like_dom_sf"/>
</dbReference>
<keyword evidence="4" id="KW-1185">Reference proteome</keyword>
<name>A0A067N3I2_BOTB1</name>
<evidence type="ECO:0000313" key="4">
    <source>
        <dbReference type="Proteomes" id="UP000027195"/>
    </source>
</evidence>
<accession>A0A067N3I2</accession>
<sequence length="248" mass="27842">MTKYFLREVHIWGKLRHAHVLPLIGVCTLANSMTYMVSPWMHHGNIMSYLKDNEDVDRIRLLVHAAMGLQYLHASSVIHGDVRGPNVLISESGDACIADFGLSMLEEQTQHEYSYSSSFHRQGNHRWMAPELLMDENSFRTASTDVFSFGRLILEVLTGEHPFPDVNKHRVMYVVITGQFPKRPGGEAIARGLDDNVWALIQDCCHPVPDLRPDMSAVLSRLRAAHVRGSFSGDITGSFSTQLPEASL</sequence>
<dbReference type="PANTHER" id="PTHR44329">
    <property type="entry name" value="SERINE/THREONINE-PROTEIN KINASE TNNI3K-RELATED"/>
    <property type="match status" value="1"/>
</dbReference>
<dbReference type="InterPro" id="IPR001245">
    <property type="entry name" value="Ser-Thr/Tyr_kinase_cat_dom"/>
</dbReference>
<evidence type="ECO:0000256" key="1">
    <source>
        <dbReference type="SAM" id="Phobius"/>
    </source>
</evidence>
<protein>
    <recommendedName>
        <fullName evidence="2">Protein kinase domain-containing protein</fullName>
    </recommendedName>
</protein>
<dbReference type="SUPFAM" id="SSF56112">
    <property type="entry name" value="Protein kinase-like (PK-like)"/>
    <property type="match status" value="1"/>
</dbReference>
<feature type="domain" description="Protein kinase" evidence="2">
    <location>
        <begin position="1"/>
        <end position="229"/>
    </location>
</feature>
<feature type="transmembrane region" description="Helical" evidence="1">
    <location>
        <begin position="20"/>
        <end position="41"/>
    </location>
</feature>
<dbReference type="InParanoid" id="A0A067N3I2"/>
<dbReference type="HOGENOM" id="CLU_000288_7_18_1"/>
<dbReference type="Pfam" id="PF07714">
    <property type="entry name" value="PK_Tyr_Ser-Thr"/>
    <property type="match status" value="1"/>
</dbReference>
<dbReference type="PANTHER" id="PTHR44329:SF214">
    <property type="entry name" value="PROTEIN KINASE DOMAIN-CONTAINING PROTEIN"/>
    <property type="match status" value="1"/>
</dbReference>
<keyword evidence="1" id="KW-0472">Membrane</keyword>
<dbReference type="STRING" id="930990.A0A067N3I2"/>
<evidence type="ECO:0000313" key="3">
    <source>
        <dbReference type="EMBL" id="KDQ18697.1"/>
    </source>
</evidence>
<dbReference type="OrthoDB" id="5966500at2759"/>
<dbReference type="PIRSF" id="PIRSF000654">
    <property type="entry name" value="Integrin-linked_kinase"/>
    <property type="match status" value="1"/>
</dbReference>
<dbReference type="AlphaFoldDB" id="A0A067N3I2"/>
<dbReference type="GO" id="GO:0005524">
    <property type="term" value="F:ATP binding"/>
    <property type="evidence" value="ECO:0007669"/>
    <property type="project" value="InterPro"/>
</dbReference>
<dbReference type="PROSITE" id="PS50011">
    <property type="entry name" value="PROTEIN_KINASE_DOM"/>
    <property type="match status" value="1"/>
</dbReference>
<keyword evidence="1" id="KW-0812">Transmembrane</keyword>
<dbReference type="GO" id="GO:0004674">
    <property type="term" value="F:protein serine/threonine kinase activity"/>
    <property type="evidence" value="ECO:0007669"/>
    <property type="project" value="TreeGrafter"/>
</dbReference>
<keyword evidence="1" id="KW-1133">Transmembrane helix</keyword>
<dbReference type="EMBL" id="KL198021">
    <property type="protein sequence ID" value="KDQ18697.1"/>
    <property type="molecule type" value="Genomic_DNA"/>
</dbReference>
<reference evidence="4" key="1">
    <citation type="journal article" date="2014" name="Proc. Natl. Acad. Sci. U.S.A.">
        <title>Extensive sampling of basidiomycete genomes demonstrates inadequacy of the white-rot/brown-rot paradigm for wood decay fungi.</title>
        <authorList>
            <person name="Riley R."/>
            <person name="Salamov A.A."/>
            <person name="Brown D.W."/>
            <person name="Nagy L.G."/>
            <person name="Floudas D."/>
            <person name="Held B.W."/>
            <person name="Levasseur A."/>
            <person name="Lombard V."/>
            <person name="Morin E."/>
            <person name="Otillar R."/>
            <person name="Lindquist E.A."/>
            <person name="Sun H."/>
            <person name="LaButti K.M."/>
            <person name="Schmutz J."/>
            <person name="Jabbour D."/>
            <person name="Luo H."/>
            <person name="Baker S.E."/>
            <person name="Pisabarro A.G."/>
            <person name="Walton J.D."/>
            <person name="Blanchette R.A."/>
            <person name="Henrissat B."/>
            <person name="Martin F."/>
            <person name="Cullen D."/>
            <person name="Hibbett D.S."/>
            <person name="Grigoriev I.V."/>
        </authorList>
    </citation>
    <scope>NUCLEOTIDE SEQUENCE [LARGE SCALE GENOMIC DNA]</scope>
    <source>
        <strain evidence="4">FD-172 SS1</strain>
    </source>
</reference>
<organism evidence="3 4">
    <name type="scientific">Botryobasidium botryosum (strain FD-172 SS1)</name>
    <dbReference type="NCBI Taxonomy" id="930990"/>
    <lineage>
        <taxon>Eukaryota</taxon>
        <taxon>Fungi</taxon>
        <taxon>Dikarya</taxon>
        <taxon>Basidiomycota</taxon>
        <taxon>Agaricomycotina</taxon>
        <taxon>Agaricomycetes</taxon>
        <taxon>Cantharellales</taxon>
        <taxon>Botryobasidiaceae</taxon>
        <taxon>Botryobasidium</taxon>
    </lineage>
</organism>
<proteinExistence type="predicted"/>
<dbReference type="InterPro" id="IPR000719">
    <property type="entry name" value="Prot_kinase_dom"/>
</dbReference>
<gene>
    <name evidence="3" type="ORF">BOTBODRAFT_103893</name>
</gene>